<feature type="compositionally biased region" description="Low complexity" evidence="1">
    <location>
        <begin position="196"/>
        <end position="208"/>
    </location>
</feature>
<dbReference type="EMBL" id="JBHSBM010000023">
    <property type="protein sequence ID" value="MFC4060755.1"/>
    <property type="molecule type" value="Genomic_DNA"/>
</dbReference>
<dbReference type="Pfam" id="PF00188">
    <property type="entry name" value="CAP"/>
    <property type="match status" value="1"/>
</dbReference>
<reference evidence="5" key="1">
    <citation type="journal article" date="2019" name="Int. J. Syst. Evol. Microbiol.">
        <title>The Global Catalogue of Microorganisms (GCM) 10K type strain sequencing project: providing services to taxonomists for standard genome sequencing and annotation.</title>
        <authorList>
            <consortium name="The Broad Institute Genomics Platform"/>
            <consortium name="The Broad Institute Genome Sequencing Center for Infectious Disease"/>
            <person name="Wu L."/>
            <person name="Ma J."/>
        </authorList>
    </citation>
    <scope>NUCLEOTIDE SEQUENCE [LARGE SCALE GENOMIC DNA]</scope>
    <source>
        <strain evidence="5">TBRC 4489</strain>
    </source>
</reference>
<feature type="compositionally biased region" description="Low complexity" evidence="1">
    <location>
        <begin position="165"/>
        <end position="187"/>
    </location>
</feature>
<accession>A0ABV8IA30</accession>
<feature type="region of interest" description="Disordered" evidence="1">
    <location>
        <begin position="134"/>
        <end position="227"/>
    </location>
</feature>
<dbReference type="PANTHER" id="PTHR31157:SF1">
    <property type="entry name" value="SCP DOMAIN-CONTAINING PROTEIN"/>
    <property type="match status" value="1"/>
</dbReference>
<comment type="caution">
    <text evidence="4">The sequence shown here is derived from an EMBL/GenBank/DDBJ whole genome shotgun (WGS) entry which is preliminary data.</text>
</comment>
<keyword evidence="2" id="KW-0732">Signal</keyword>
<feature type="domain" description="SCP" evidence="3">
    <location>
        <begin position="234"/>
        <end position="350"/>
    </location>
</feature>
<dbReference type="Proteomes" id="UP001595850">
    <property type="component" value="Unassembled WGS sequence"/>
</dbReference>
<dbReference type="CDD" id="cd05379">
    <property type="entry name" value="CAP_bacterial"/>
    <property type="match status" value="1"/>
</dbReference>
<dbReference type="SUPFAM" id="SSF55797">
    <property type="entry name" value="PR-1-like"/>
    <property type="match status" value="1"/>
</dbReference>
<evidence type="ECO:0000313" key="4">
    <source>
        <dbReference type="EMBL" id="MFC4060755.1"/>
    </source>
</evidence>
<feature type="compositionally biased region" description="Low complexity" evidence="1">
    <location>
        <begin position="136"/>
        <end position="152"/>
    </location>
</feature>
<gene>
    <name evidence="4" type="ORF">ACFOWE_20840</name>
</gene>
<evidence type="ECO:0000256" key="1">
    <source>
        <dbReference type="SAM" id="MobiDB-lite"/>
    </source>
</evidence>
<feature type="signal peptide" evidence="2">
    <location>
        <begin position="1"/>
        <end position="23"/>
    </location>
</feature>
<keyword evidence="5" id="KW-1185">Reference proteome</keyword>
<sequence length="353" mass="36337">MRRPLGALACLGSLAALSTPATAANAATAPPAPQNLCGVSVSAPYVVPGGQIEVTAARNGCDTTSLFRIRLKSAQRGPDRTVKSGALRGVANGQLSIRLKCSKNFRTYYAEVIDYRGNQARSIPVRLSCSIPSLPSPTTTGSPTGAPTNAPATPVPTTPVPTPPASTTKPTTPTTAPATPVPTTSAPATPPPAPKPTASAPKPTTSAPATPPPATPPTTAPGTVGTAEENEVVRLTNIERAKGGCGPLKHDPQLRQAAYGHSADMAAQNYFNHTSKDGRSPWQRIAAAGFTGGRGMAENIAMGYRDPASVVSGWMNSDGHRKNIMNCSFNLIGVGAAKNAKGQIYWTQNFAAK</sequence>
<dbReference type="PANTHER" id="PTHR31157">
    <property type="entry name" value="SCP DOMAIN-CONTAINING PROTEIN"/>
    <property type="match status" value="1"/>
</dbReference>
<dbReference type="InterPro" id="IPR014044">
    <property type="entry name" value="CAP_dom"/>
</dbReference>
<evidence type="ECO:0000313" key="5">
    <source>
        <dbReference type="Proteomes" id="UP001595850"/>
    </source>
</evidence>
<dbReference type="Gene3D" id="3.40.33.10">
    <property type="entry name" value="CAP"/>
    <property type="match status" value="1"/>
</dbReference>
<organism evidence="4 5">
    <name type="scientific">Planomonospora corallina</name>
    <dbReference type="NCBI Taxonomy" id="1806052"/>
    <lineage>
        <taxon>Bacteria</taxon>
        <taxon>Bacillati</taxon>
        <taxon>Actinomycetota</taxon>
        <taxon>Actinomycetes</taxon>
        <taxon>Streptosporangiales</taxon>
        <taxon>Streptosporangiaceae</taxon>
        <taxon>Planomonospora</taxon>
    </lineage>
</organism>
<dbReference type="RefSeq" id="WP_377290299.1">
    <property type="nucleotide sequence ID" value="NZ_JBHSBM010000023.1"/>
</dbReference>
<dbReference type="PRINTS" id="PR01217">
    <property type="entry name" value="PRICHEXTENSN"/>
</dbReference>
<proteinExistence type="predicted"/>
<feature type="compositionally biased region" description="Pro residues" evidence="1">
    <location>
        <begin position="209"/>
        <end position="219"/>
    </location>
</feature>
<feature type="compositionally biased region" description="Pro residues" evidence="1">
    <location>
        <begin position="153"/>
        <end position="164"/>
    </location>
</feature>
<feature type="chain" id="PRO_5045691682" evidence="2">
    <location>
        <begin position="24"/>
        <end position="353"/>
    </location>
</feature>
<dbReference type="InterPro" id="IPR035940">
    <property type="entry name" value="CAP_sf"/>
</dbReference>
<evidence type="ECO:0000256" key="2">
    <source>
        <dbReference type="SAM" id="SignalP"/>
    </source>
</evidence>
<evidence type="ECO:0000259" key="3">
    <source>
        <dbReference type="Pfam" id="PF00188"/>
    </source>
</evidence>
<protein>
    <submittedName>
        <fullName evidence="4">CAP domain-containing protein</fullName>
    </submittedName>
</protein>
<name>A0ABV8IA30_9ACTN</name>